<dbReference type="GO" id="GO:0008233">
    <property type="term" value="F:peptidase activity"/>
    <property type="evidence" value="ECO:0007669"/>
    <property type="project" value="UniProtKB-KW"/>
</dbReference>
<reference evidence="10" key="2">
    <citation type="submission" date="2024-05" db="EMBL/GenBank/DDBJ databases">
        <title>Rhodohalobacter halophilus gen. nov., sp. nov., a moderately halophilic member of the family Balneolaceae.</title>
        <authorList>
            <person name="Xia J."/>
        </authorList>
    </citation>
    <scope>NUCLEOTIDE SEQUENCE</scope>
    <source>
        <strain evidence="10">WB101</strain>
    </source>
</reference>
<evidence type="ECO:0000259" key="8">
    <source>
        <dbReference type="Pfam" id="PF01694"/>
    </source>
</evidence>
<dbReference type="GO" id="GO:0006508">
    <property type="term" value="P:proteolysis"/>
    <property type="evidence" value="ECO:0007669"/>
    <property type="project" value="UniProtKB-KW"/>
</dbReference>
<dbReference type="InterPro" id="IPR035952">
    <property type="entry name" value="Rhomboid-like_sf"/>
</dbReference>
<dbReference type="InterPro" id="IPR046483">
    <property type="entry name" value="DUF6576"/>
</dbReference>
<dbReference type="PANTHER" id="PTHR43731:SF14">
    <property type="entry name" value="PRESENILIN-ASSOCIATED RHOMBOID-LIKE PROTEIN, MITOCHONDRIAL"/>
    <property type="match status" value="1"/>
</dbReference>
<proteinExistence type="inferred from homology"/>
<feature type="domain" description="Peptidase S54 rhomboid" evidence="8">
    <location>
        <begin position="69"/>
        <end position="206"/>
    </location>
</feature>
<keyword evidence="6 7" id="KW-0472">Membrane</keyword>
<dbReference type="InterPro" id="IPR050925">
    <property type="entry name" value="Rhomboid_protease_S54"/>
</dbReference>
<protein>
    <submittedName>
        <fullName evidence="10">Rhomboid family intramembrane serine protease</fullName>
    </submittedName>
</protein>
<dbReference type="EMBL" id="JAKLWS010000009">
    <property type="protein sequence ID" value="MCG2588733.1"/>
    <property type="molecule type" value="Genomic_DNA"/>
</dbReference>
<gene>
    <name evidence="10" type="ORF">L6773_09160</name>
</gene>
<evidence type="ECO:0000256" key="3">
    <source>
        <dbReference type="ARBA" id="ARBA00022692"/>
    </source>
</evidence>
<evidence type="ECO:0000256" key="6">
    <source>
        <dbReference type="ARBA" id="ARBA00023136"/>
    </source>
</evidence>
<sequence>MYQQESFFEAFKRGFMRIPTVIRTIIAISVIVFIIQAVIGSIQVGNVSLNRYFIDYLAFDPNLLTAVTQPWRFITYIFLHGGGFHLLFNMLWLWWMGRSVEEAIGPRSFTVLFLGSGIGGAFFHIALSFLYGTSYVIGASGAVFGVMVAFAYMFPRVPIMLIFLPPIEARFVVAGLIALDVLFIGAGDNVARLVHLGGAGVGYLLIKAHYQGKDLSAYIRPIERLWQEKPKKKKRKRNQNMYSVSDVEIVEETDQSELDEILEKISKKGYDGLTKEEKKKLFELSKKN</sequence>
<evidence type="ECO:0000256" key="1">
    <source>
        <dbReference type="ARBA" id="ARBA00004141"/>
    </source>
</evidence>
<keyword evidence="11" id="KW-1185">Reference proteome</keyword>
<feature type="transmembrane region" description="Helical" evidence="7">
    <location>
        <begin position="21"/>
        <end position="42"/>
    </location>
</feature>
<comment type="caution">
    <text evidence="10">The sequence shown here is derived from an EMBL/GenBank/DDBJ whole genome shotgun (WGS) entry which is preliminary data.</text>
</comment>
<comment type="subcellular location">
    <subcellularLocation>
        <location evidence="1">Membrane</location>
        <topology evidence="1">Multi-pass membrane protein</topology>
    </subcellularLocation>
</comment>
<feature type="domain" description="DUF6576" evidence="9">
    <location>
        <begin position="253"/>
        <end position="287"/>
    </location>
</feature>
<evidence type="ECO:0000313" key="10">
    <source>
        <dbReference type="EMBL" id="MCG2588733.1"/>
    </source>
</evidence>
<dbReference type="Pfam" id="PF20216">
    <property type="entry name" value="DUF6576"/>
    <property type="match status" value="1"/>
</dbReference>
<evidence type="ECO:0000256" key="4">
    <source>
        <dbReference type="ARBA" id="ARBA00022801"/>
    </source>
</evidence>
<evidence type="ECO:0000313" key="11">
    <source>
        <dbReference type="Proteomes" id="UP001165366"/>
    </source>
</evidence>
<feature type="transmembrane region" description="Helical" evidence="7">
    <location>
        <begin position="135"/>
        <end position="155"/>
    </location>
</feature>
<dbReference type="Pfam" id="PF01694">
    <property type="entry name" value="Rhomboid"/>
    <property type="match status" value="1"/>
</dbReference>
<dbReference type="Gene3D" id="1.20.1540.10">
    <property type="entry name" value="Rhomboid-like"/>
    <property type="match status" value="1"/>
</dbReference>
<evidence type="ECO:0000256" key="7">
    <source>
        <dbReference type="SAM" id="Phobius"/>
    </source>
</evidence>
<dbReference type="PANTHER" id="PTHR43731">
    <property type="entry name" value="RHOMBOID PROTEASE"/>
    <property type="match status" value="1"/>
</dbReference>
<evidence type="ECO:0000256" key="5">
    <source>
        <dbReference type="ARBA" id="ARBA00022989"/>
    </source>
</evidence>
<feature type="transmembrane region" description="Helical" evidence="7">
    <location>
        <begin position="73"/>
        <end position="97"/>
    </location>
</feature>
<feature type="transmembrane region" description="Helical" evidence="7">
    <location>
        <begin position="167"/>
        <end position="187"/>
    </location>
</feature>
<dbReference type="InterPro" id="IPR022764">
    <property type="entry name" value="Peptidase_S54_rhomboid_dom"/>
</dbReference>
<dbReference type="RefSeq" id="WP_237853622.1">
    <property type="nucleotide sequence ID" value="NZ_JAKLWS010000009.1"/>
</dbReference>
<dbReference type="Proteomes" id="UP001165366">
    <property type="component" value="Unassembled WGS sequence"/>
</dbReference>
<dbReference type="SUPFAM" id="SSF144091">
    <property type="entry name" value="Rhomboid-like"/>
    <property type="match status" value="1"/>
</dbReference>
<name>A0ABS9KD15_9BACT</name>
<keyword evidence="10" id="KW-0645">Protease</keyword>
<reference evidence="10" key="1">
    <citation type="submission" date="2022-01" db="EMBL/GenBank/DDBJ databases">
        <authorList>
            <person name="Wang Y."/>
        </authorList>
    </citation>
    <scope>NUCLEOTIDE SEQUENCE</scope>
    <source>
        <strain evidence="10">WB101</strain>
    </source>
</reference>
<comment type="similarity">
    <text evidence="2">Belongs to the peptidase S54 family.</text>
</comment>
<keyword evidence="3 7" id="KW-0812">Transmembrane</keyword>
<evidence type="ECO:0000259" key="9">
    <source>
        <dbReference type="Pfam" id="PF20216"/>
    </source>
</evidence>
<keyword evidence="4" id="KW-0378">Hydrolase</keyword>
<organism evidence="10 11">
    <name type="scientific">Rhodohalobacter sulfatireducens</name>
    <dbReference type="NCBI Taxonomy" id="2911366"/>
    <lineage>
        <taxon>Bacteria</taxon>
        <taxon>Pseudomonadati</taxon>
        <taxon>Balneolota</taxon>
        <taxon>Balneolia</taxon>
        <taxon>Balneolales</taxon>
        <taxon>Balneolaceae</taxon>
        <taxon>Rhodohalobacter</taxon>
    </lineage>
</organism>
<evidence type="ECO:0000256" key="2">
    <source>
        <dbReference type="ARBA" id="ARBA00009045"/>
    </source>
</evidence>
<feature type="transmembrane region" description="Helical" evidence="7">
    <location>
        <begin position="109"/>
        <end position="129"/>
    </location>
</feature>
<keyword evidence="5 7" id="KW-1133">Transmembrane helix</keyword>
<feature type="transmembrane region" description="Helical" evidence="7">
    <location>
        <begin position="193"/>
        <end position="210"/>
    </location>
</feature>
<accession>A0ABS9KD15</accession>